<dbReference type="KEGG" id="anh:A6F65_02329"/>
<feature type="transmembrane region" description="Helical" evidence="1">
    <location>
        <begin position="56"/>
        <end position="76"/>
    </location>
</feature>
<accession>A0A1C7DB59</accession>
<protein>
    <submittedName>
        <fullName evidence="2">ABC-2 family transporter protein</fullName>
    </submittedName>
</protein>
<dbReference type="EMBL" id="CP016545">
    <property type="protein sequence ID" value="ANU08612.1"/>
    <property type="molecule type" value="Genomic_DNA"/>
</dbReference>
<reference evidence="2 3" key="1">
    <citation type="submission" date="2016-07" db="EMBL/GenBank/DDBJ databases">
        <title>Complete genome sequence of Altererythrobacter namhicola JCM 16345T, containing esterase-encoding genes.</title>
        <authorList>
            <person name="Cheng H."/>
            <person name="Wu Y.-H."/>
            <person name="Jian S.-L."/>
            <person name="Huo Y.-Y."/>
            <person name="Wang C.-S."/>
            <person name="Xu X.-W."/>
        </authorList>
    </citation>
    <scope>NUCLEOTIDE SEQUENCE [LARGE SCALE GENOMIC DNA]</scope>
    <source>
        <strain evidence="2 3">JCM 16345</strain>
    </source>
</reference>
<dbReference type="Proteomes" id="UP000092698">
    <property type="component" value="Chromosome"/>
</dbReference>
<sequence>MIRLIRWEAAKLRGSLALLFALVVPGLTALLVMFAMLANDRAPAWSSMMGGFVLPLWAMFLLPMVIATFCTLVAQVEHRAKSWDHVLTQPFPRWQVFAAKLVIICTAVAGMTFLVFAYAYLVGWLGGLATGYTPVGSFGFVEVAQASVRLLGAAALVVAIQAWIALRYANFVIPLAVGIAGTMVGLAVMLTGTDQADWFPWVITLRSVGPDAPLDPVWMGLAGGLVACCLLLVDLPRRAFR</sequence>
<keyword evidence="1" id="KW-0812">Transmembrane</keyword>
<feature type="transmembrane region" description="Helical" evidence="1">
    <location>
        <begin position="12"/>
        <end position="36"/>
    </location>
</feature>
<feature type="transmembrane region" description="Helical" evidence="1">
    <location>
        <begin position="171"/>
        <end position="191"/>
    </location>
</feature>
<keyword evidence="3" id="KW-1185">Reference proteome</keyword>
<dbReference type="OrthoDB" id="5951044at2"/>
<gene>
    <name evidence="2" type="ORF">A6F65_02329</name>
</gene>
<evidence type="ECO:0000256" key="1">
    <source>
        <dbReference type="SAM" id="Phobius"/>
    </source>
</evidence>
<organism evidence="2 3">
    <name type="scientific">Paraurantiacibacter namhicola</name>
    <dbReference type="NCBI Taxonomy" id="645517"/>
    <lineage>
        <taxon>Bacteria</taxon>
        <taxon>Pseudomonadati</taxon>
        <taxon>Pseudomonadota</taxon>
        <taxon>Alphaproteobacteria</taxon>
        <taxon>Sphingomonadales</taxon>
        <taxon>Erythrobacteraceae</taxon>
        <taxon>Paraurantiacibacter</taxon>
    </lineage>
</organism>
<feature type="transmembrane region" description="Helical" evidence="1">
    <location>
        <begin position="143"/>
        <end position="164"/>
    </location>
</feature>
<dbReference type="AlphaFoldDB" id="A0A1C7DB59"/>
<dbReference type="Pfam" id="PF12730">
    <property type="entry name" value="ABC2_membrane_4"/>
    <property type="match status" value="1"/>
</dbReference>
<proteinExistence type="predicted"/>
<keyword evidence="1" id="KW-1133">Transmembrane helix</keyword>
<dbReference type="RefSeq" id="WP_067788926.1">
    <property type="nucleotide sequence ID" value="NZ_CP016545.1"/>
</dbReference>
<keyword evidence="1" id="KW-0472">Membrane</keyword>
<evidence type="ECO:0000313" key="3">
    <source>
        <dbReference type="Proteomes" id="UP000092698"/>
    </source>
</evidence>
<feature type="transmembrane region" description="Helical" evidence="1">
    <location>
        <begin position="97"/>
        <end position="123"/>
    </location>
</feature>
<evidence type="ECO:0000313" key="2">
    <source>
        <dbReference type="EMBL" id="ANU08612.1"/>
    </source>
</evidence>
<name>A0A1C7DB59_9SPHN</name>
<dbReference type="CDD" id="cd21809">
    <property type="entry name" value="ABC-2_lan_permease-like"/>
    <property type="match status" value="1"/>
</dbReference>
<feature type="transmembrane region" description="Helical" evidence="1">
    <location>
        <begin position="217"/>
        <end position="235"/>
    </location>
</feature>
<dbReference type="STRING" id="645517.A6F65_02329"/>